<evidence type="ECO:0000256" key="1">
    <source>
        <dbReference type="ARBA" id="ARBA00023015"/>
    </source>
</evidence>
<dbReference type="AlphaFoldDB" id="A0A0S4SC53"/>
<dbReference type="InterPro" id="IPR036286">
    <property type="entry name" value="LexA/Signal_pep-like_sf"/>
</dbReference>
<proteinExistence type="predicted"/>
<keyword evidence="1" id="KW-0805">Transcription regulation</keyword>
<dbReference type="CDD" id="cd06529">
    <property type="entry name" value="S24_LexA-like"/>
    <property type="match status" value="1"/>
</dbReference>
<dbReference type="PANTHER" id="PTHR40661:SF3">
    <property type="entry name" value="FELS-1 PROPHAGE TRANSCRIPTIONAL REGULATOR"/>
    <property type="match status" value="1"/>
</dbReference>
<comment type="caution">
    <text evidence="5">The sequence shown here is derived from an EMBL/GenBank/DDBJ whole genome shotgun (WGS) entry which is preliminary data.</text>
</comment>
<name>A0A0S4SC53_CAMHY</name>
<evidence type="ECO:0000313" key="5">
    <source>
        <dbReference type="EMBL" id="CUU83583.1"/>
    </source>
</evidence>
<feature type="domain" description="HTH cro/C1-type" evidence="4">
    <location>
        <begin position="7"/>
        <end position="61"/>
    </location>
</feature>
<keyword evidence="6" id="KW-1185">Reference proteome</keyword>
<dbReference type="CDD" id="cd00093">
    <property type="entry name" value="HTH_XRE"/>
    <property type="match status" value="1"/>
</dbReference>
<evidence type="ECO:0000256" key="2">
    <source>
        <dbReference type="ARBA" id="ARBA00023125"/>
    </source>
</evidence>
<organism evidence="5 6">
    <name type="scientific">Campylobacter hyointestinalis subsp. hyointestinalis</name>
    <dbReference type="NCBI Taxonomy" id="91352"/>
    <lineage>
        <taxon>Bacteria</taxon>
        <taxon>Pseudomonadati</taxon>
        <taxon>Campylobacterota</taxon>
        <taxon>Epsilonproteobacteria</taxon>
        <taxon>Campylobacterales</taxon>
        <taxon>Campylobacteraceae</taxon>
        <taxon>Campylobacter</taxon>
    </lineage>
</organism>
<sequence>MRLSKKIKEYRLEKGWTQYDLAKFSGVSLGSIKRYETDNGNITYANLEKIANALQKDISNFQNNKMSLSMSLSQDINLSPSQDEYVSKFENLSPSKPLNTPNLKKSQDIINIPYFEDTYASAGSGIINYDETPIVMSFDINFLRVFLKITGSLNNLHIINAKGDSMEPTISGGELLYINPYENEQGVISGCIYVINYDGDIFVKRVDKNPVTKSLTLISDNPKYEPIKIEVADLTNCKIIGRVVAHTSRI</sequence>
<dbReference type="SMART" id="SM00530">
    <property type="entry name" value="HTH_XRE"/>
    <property type="match status" value="1"/>
</dbReference>
<dbReference type="InterPro" id="IPR010982">
    <property type="entry name" value="Lambda_DNA-bd_dom_sf"/>
</dbReference>
<dbReference type="PROSITE" id="PS50943">
    <property type="entry name" value="HTH_CROC1"/>
    <property type="match status" value="1"/>
</dbReference>
<dbReference type="InterPro" id="IPR015927">
    <property type="entry name" value="Peptidase_S24_S26A/B/C"/>
</dbReference>
<dbReference type="Proteomes" id="UP000052237">
    <property type="component" value="Unassembled WGS sequence"/>
</dbReference>
<protein>
    <submittedName>
        <fullName evidence="5">DNA-binding protein</fullName>
    </submittedName>
</protein>
<dbReference type="InterPro" id="IPR039418">
    <property type="entry name" value="LexA-like"/>
</dbReference>
<gene>
    <name evidence="5" type="ORF">ERS686654_01435</name>
</gene>
<dbReference type="InterPro" id="IPR001387">
    <property type="entry name" value="Cro/C1-type_HTH"/>
</dbReference>
<dbReference type="Pfam" id="PF00717">
    <property type="entry name" value="Peptidase_S24"/>
    <property type="match status" value="1"/>
</dbReference>
<dbReference type="PANTHER" id="PTHR40661">
    <property type="match status" value="1"/>
</dbReference>
<accession>A0A0S4SC53</accession>
<dbReference type="EMBL" id="FAVB01000003">
    <property type="protein sequence ID" value="CUU83583.1"/>
    <property type="molecule type" value="Genomic_DNA"/>
</dbReference>
<evidence type="ECO:0000259" key="4">
    <source>
        <dbReference type="PROSITE" id="PS50943"/>
    </source>
</evidence>
<evidence type="ECO:0000313" key="6">
    <source>
        <dbReference type="Proteomes" id="UP000052237"/>
    </source>
</evidence>
<dbReference type="SUPFAM" id="SSF47413">
    <property type="entry name" value="lambda repressor-like DNA-binding domains"/>
    <property type="match status" value="1"/>
</dbReference>
<dbReference type="SUPFAM" id="SSF51306">
    <property type="entry name" value="LexA/Signal peptidase"/>
    <property type="match status" value="1"/>
</dbReference>
<keyword evidence="2 5" id="KW-0238">DNA-binding</keyword>
<dbReference type="GO" id="GO:0003677">
    <property type="term" value="F:DNA binding"/>
    <property type="evidence" value="ECO:0007669"/>
    <property type="project" value="UniProtKB-KW"/>
</dbReference>
<keyword evidence="3" id="KW-0804">Transcription</keyword>
<dbReference type="Gene3D" id="1.10.260.40">
    <property type="entry name" value="lambda repressor-like DNA-binding domains"/>
    <property type="match status" value="1"/>
</dbReference>
<reference evidence="5 6" key="1">
    <citation type="submission" date="2015-11" db="EMBL/GenBank/DDBJ databases">
        <authorList>
            <consortium name="Pathogen Informatics"/>
        </authorList>
    </citation>
    <scope>NUCLEOTIDE SEQUENCE [LARGE SCALE GENOMIC DNA]</scope>
    <source>
        <strain evidence="5 6">006A-0059</strain>
    </source>
</reference>
<dbReference type="RefSeq" id="WP_059435251.1">
    <property type="nucleotide sequence ID" value="NZ_FAVB01000003.1"/>
</dbReference>
<evidence type="ECO:0000256" key="3">
    <source>
        <dbReference type="ARBA" id="ARBA00023163"/>
    </source>
</evidence>
<dbReference type="Pfam" id="PF01381">
    <property type="entry name" value="HTH_3"/>
    <property type="match status" value="1"/>
</dbReference>
<dbReference type="Gene3D" id="2.10.109.10">
    <property type="entry name" value="Umud Fragment, subunit A"/>
    <property type="match status" value="1"/>
</dbReference>